<feature type="region of interest" description="Disordered" evidence="1">
    <location>
        <begin position="1"/>
        <end position="31"/>
    </location>
</feature>
<evidence type="ECO:0000313" key="2">
    <source>
        <dbReference type="EMBL" id="KAK0706231.1"/>
    </source>
</evidence>
<gene>
    <name evidence="2" type="ORF">B0T26DRAFT_788982</name>
</gene>
<proteinExistence type="predicted"/>
<keyword evidence="3" id="KW-1185">Reference proteome</keyword>
<dbReference type="AlphaFoldDB" id="A0AA39ZYY0"/>
<organism evidence="2 3">
    <name type="scientific">Lasiosphaeria miniovina</name>
    <dbReference type="NCBI Taxonomy" id="1954250"/>
    <lineage>
        <taxon>Eukaryota</taxon>
        <taxon>Fungi</taxon>
        <taxon>Dikarya</taxon>
        <taxon>Ascomycota</taxon>
        <taxon>Pezizomycotina</taxon>
        <taxon>Sordariomycetes</taxon>
        <taxon>Sordariomycetidae</taxon>
        <taxon>Sordariales</taxon>
        <taxon>Lasiosphaeriaceae</taxon>
        <taxon>Lasiosphaeria</taxon>
    </lineage>
</organism>
<reference evidence="2" key="1">
    <citation type="submission" date="2023-06" db="EMBL/GenBank/DDBJ databases">
        <title>Genome-scale phylogeny and comparative genomics of the fungal order Sordariales.</title>
        <authorList>
            <consortium name="Lawrence Berkeley National Laboratory"/>
            <person name="Hensen N."/>
            <person name="Bonometti L."/>
            <person name="Westerberg I."/>
            <person name="Brannstrom I.O."/>
            <person name="Guillou S."/>
            <person name="Cros-Aarteil S."/>
            <person name="Calhoun S."/>
            <person name="Haridas S."/>
            <person name="Kuo A."/>
            <person name="Mondo S."/>
            <person name="Pangilinan J."/>
            <person name="Riley R."/>
            <person name="LaButti K."/>
            <person name="Andreopoulos B."/>
            <person name="Lipzen A."/>
            <person name="Chen C."/>
            <person name="Yanf M."/>
            <person name="Daum C."/>
            <person name="Ng V."/>
            <person name="Clum A."/>
            <person name="Steindorff A."/>
            <person name="Ohm R."/>
            <person name="Martin F."/>
            <person name="Silar P."/>
            <person name="Natvig D."/>
            <person name="Lalanne C."/>
            <person name="Gautier V."/>
            <person name="Ament-velasquez S.L."/>
            <person name="Kruys A."/>
            <person name="Hutchinson M.I."/>
            <person name="Powell A.J."/>
            <person name="Barry K."/>
            <person name="Miller A.N."/>
            <person name="Grigoriev I.V."/>
            <person name="Debuchy R."/>
            <person name="Gladieux P."/>
            <person name="Thoren M.H."/>
            <person name="Johannesson H."/>
        </authorList>
    </citation>
    <scope>NUCLEOTIDE SEQUENCE</scope>
    <source>
        <strain evidence="2">SMH2392-1A</strain>
    </source>
</reference>
<name>A0AA39ZYY0_9PEZI</name>
<feature type="compositionally biased region" description="Polar residues" evidence="1">
    <location>
        <begin position="10"/>
        <end position="31"/>
    </location>
</feature>
<evidence type="ECO:0000313" key="3">
    <source>
        <dbReference type="Proteomes" id="UP001172101"/>
    </source>
</evidence>
<dbReference type="GeneID" id="85330097"/>
<dbReference type="EMBL" id="JAUIRO010000007">
    <property type="protein sequence ID" value="KAK0706231.1"/>
    <property type="molecule type" value="Genomic_DNA"/>
</dbReference>
<dbReference type="Proteomes" id="UP001172101">
    <property type="component" value="Unassembled WGS sequence"/>
</dbReference>
<evidence type="ECO:0000256" key="1">
    <source>
        <dbReference type="SAM" id="MobiDB-lite"/>
    </source>
</evidence>
<accession>A0AA39ZYY0</accession>
<dbReference type="RefSeq" id="XP_060291325.1">
    <property type="nucleotide sequence ID" value="XM_060446827.1"/>
</dbReference>
<protein>
    <submittedName>
        <fullName evidence="2">Uncharacterized protein</fullName>
    </submittedName>
</protein>
<sequence>MDRLKHIASETPSTSNQRNSATTTGGQHPTFTKKQFENAIQRVLGQAAPAQEKPTELVVYETAAESAFKKILTPSAPTEQVHEVDWCGVQKPNKEFHLVRVGSTDFGKLRAKAGSEDYRSGHGLVHYGHGLVHDGHSLVHYGHDLDTSGVLRVGDSENRTEEEDWEEKEGKVGLGYKKYLAKNKLRPAVGSEIPSGVPMSAHVPERGVMTPYCFQN</sequence>
<comment type="caution">
    <text evidence="2">The sequence shown here is derived from an EMBL/GenBank/DDBJ whole genome shotgun (WGS) entry which is preliminary data.</text>
</comment>